<dbReference type="PANTHER" id="PTHR31232">
    <property type="match status" value="1"/>
</dbReference>
<comment type="similarity">
    <text evidence="2 6">Belongs to the plant self-incompatibility (S1) protein family.</text>
</comment>
<evidence type="ECO:0000313" key="8">
    <source>
        <dbReference type="Proteomes" id="UP000325081"/>
    </source>
</evidence>
<dbReference type="GO" id="GO:0005576">
    <property type="term" value="C:extracellular region"/>
    <property type="evidence" value="ECO:0007669"/>
    <property type="project" value="UniProtKB-SubCell"/>
</dbReference>
<evidence type="ECO:0000256" key="2">
    <source>
        <dbReference type="ARBA" id="ARBA00005581"/>
    </source>
</evidence>
<proteinExistence type="inferred from homology"/>
<organism evidence="7 8">
    <name type="scientific">Striga asiatica</name>
    <name type="common">Asiatic witchweed</name>
    <name type="synonym">Buchnera asiatica</name>
    <dbReference type="NCBI Taxonomy" id="4170"/>
    <lineage>
        <taxon>Eukaryota</taxon>
        <taxon>Viridiplantae</taxon>
        <taxon>Streptophyta</taxon>
        <taxon>Embryophyta</taxon>
        <taxon>Tracheophyta</taxon>
        <taxon>Spermatophyta</taxon>
        <taxon>Magnoliopsida</taxon>
        <taxon>eudicotyledons</taxon>
        <taxon>Gunneridae</taxon>
        <taxon>Pentapetalae</taxon>
        <taxon>asterids</taxon>
        <taxon>lamiids</taxon>
        <taxon>Lamiales</taxon>
        <taxon>Orobanchaceae</taxon>
        <taxon>Buchnereae</taxon>
        <taxon>Striga</taxon>
    </lineage>
</organism>
<keyword evidence="8" id="KW-1185">Reference proteome</keyword>
<protein>
    <recommendedName>
        <fullName evidence="6">S-protein homolog</fullName>
    </recommendedName>
</protein>
<dbReference type="AlphaFoldDB" id="A0A5A7P7R9"/>
<sequence length="141" mass="16380">MEKYSSSQALIILTILVQIITLATAKRCNMGNSMTVYIVSYLPRESQMLQLHCASKDDDLGNHTLATYQQFVFEFCSNHFSTLFYCDMFWGPKQIHFIAFEAKPFRSGCQDFTCYWAAKDDGLYYSDYNPPRGLLKKFDWS</sequence>
<evidence type="ECO:0000256" key="6">
    <source>
        <dbReference type="RuleBase" id="RU367044"/>
    </source>
</evidence>
<gene>
    <name evidence="7" type="ORF">STAS_04671</name>
</gene>
<comment type="subcellular location">
    <subcellularLocation>
        <location evidence="1 6">Secreted</location>
    </subcellularLocation>
</comment>
<evidence type="ECO:0000256" key="4">
    <source>
        <dbReference type="ARBA" id="ARBA00022525"/>
    </source>
</evidence>
<dbReference type="EMBL" id="BKCP01003335">
    <property type="protein sequence ID" value="GER28845.1"/>
    <property type="molecule type" value="Genomic_DNA"/>
</dbReference>
<keyword evidence="4 6" id="KW-0964">Secreted</keyword>
<dbReference type="InterPro" id="IPR010264">
    <property type="entry name" value="Self-incomp_S1"/>
</dbReference>
<evidence type="ECO:0000256" key="5">
    <source>
        <dbReference type="ARBA" id="ARBA00022729"/>
    </source>
</evidence>
<evidence type="ECO:0000256" key="1">
    <source>
        <dbReference type="ARBA" id="ARBA00004613"/>
    </source>
</evidence>
<feature type="chain" id="PRO_5025097472" description="S-protein homolog" evidence="6">
    <location>
        <begin position="26"/>
        <end position="141"/>
    </location>
</feature>
<evidence type="ECO:0000256" key="3">
    <source>
        <dbReference type="ARBA" id="ARBA00022471"/>
    </source>
</evidence>
<name>A0A5A7P7R9_STRAF</name>
<feature type="signal peptide" evidence="6">
    <location>
        <begin position="1"/>
        <end position="25"/>
    </location>
</feature>
<dbReference type="GO" id="GO:0060320">
    <property type="term" value="P:rejection of self pollen"/>
    <property type="evidence" value="ECO:0007669"/>
    <property type="project" value="UniProtKB-KW"/>
</dbReference>
<dbReference type="OrthoDB" id="893279at2759"/>
<dbReference type="Pfam" id="PF05938">
    <property type="entry name" value="Self-incomp_S1"/>
    <property type="match status" value="1"/>
</dbReference>
<dbReference type="Proteomes" id="UP000325081">
    <property type="component" value="Unassembled WGS sequence"/>
</dbReference>
<comment type="caution">
    <text evidence="7">The sequence shown here is derived from an EMBL/GenBank/DDBJ whole genome shotgun (WGS) entry which is preliminary data.</text>
</comment>
<keyword evidence="3 6" id="KW-0713">Self-incompatibility</keyword>
<dbReference type="PANTHER" id="PTHR31232:SF61">
    <property type="entry name" value="S-PROTEIN HOMOLOG"/>
    <property type="match status" value="1"/>
</dbReference>
<accession>A0A5A7P7R9</accession>
<keyword evidence="5 6" id="KW-0732">Signal</keyword>
<reference evidence="8" key="1">
    <citation type="journal article" date="2019" name="Curr. Biol.">
        <title>Genome Sequence of Striga asiatica Provides Insight into the Evolution of Plant Parasitism.</title>
        <authorList>
            <person name="Yoshida S."/>
            <person name="Kim S."/>
            <person name="Wafula E.K."/>
            <person name="Tanskanen J."/>
            <person name="Kim Y.M."/>
            <person name="Honaas L."/>
            <person name="Yang Z."/>
            <person name="Spallek T."/>
            <person name="Conn C.E."/>
            <person name="Ichihashi Y."/>
            <person name="Cheong K."/>
            <person name="Cui S."/>
            <person name="Der J.P."/>
            <person name="Gundlach H."/>
            <person name="Jiao Y."/>
            <person name="Hori C."/>
            <person name="Ishida J.K."/>
            <person name="Kasahara H."/>
            <person name="Kiba T."/>
            <person name="Kim M.S."/>
            <person name="Koo N."/>
            <person name="Laohavisit A."/>
            <person name="Lee Y.H."/>
            <person name="Lumba S."/>
            <person name="McCourt P."/>
            <person name="Mortimer J.C."/>
            <person name="Mutuku J.M."/>
            <person name="Nomura T."/>
            <person name="Sasaki-Sekimoto Y."/>
            <person name="Seto Y."/>
            <person name="Wang Y."/>
            <person name="Wakatake T."/>
            <person name="Sakakibara H."/>
            <person name="Demura T."/>
            <person name="Yamaguchi S."/>
            <person name="Yoneyama K."/>
            <person name="Manabe R.I."/>
            <person name="Nelson D.C."/>
            <person name="Schulman A.H."/>
            <person name="Timko M.P."/>
            <person name="dePamphilis C.W."/>
            <person name="Choi D."/>
            <person name="Shirasu K."/>
        </authorList>
    </citation>
    <scope>NUCLEOTIDE SEQUENCE [LARGE SCALE GENOMIC DNA]</scope>
    <source>
        <strain evidence="8">cv. UVA1</strain>
    </source>
</reference>
<evidence type="ECO:0000313" key="7">
    <source>
        <dbReference type="EMBL" id="GER28845.1"/>
    </source>
</evidence>